<organism evidence="1 2">
    <name type="scientific">Anaeramoeba ignava</name>
    <name type="common">Anaerobic marine amoeba</name>
    <dbReference type="NCBI Taxonomy" id="1746090"/>
    <lineage>
        <taxon>Eukaryota</taxon>
        <taxon>Metamonada</taxon>
        <taxon>Anaeramoebidae</taxon>
        <taxon>Anaeramoeba</taxon>
    </lineage>
</organism>
<gene>
    <name evidence="1" type="ORF">M0811_00641</name>
</gene>
<keyword evidence="2" id="KW-1185">Reference proteome</keyword>
<protein>
    <submittedName>
        <fullName evidence="1">Uncharacterized protein</fullName>
    </submittedName>
</protein>
<dbReference type="EMBL" id="JAPDFW010000070">
    <property type="protein sequence ID" value="KAJ5074013.1"/>
    <property type="molecule type" value="Genomic_DNA"/>
</dbReference>
<evidence type="ECO:0000313" key="2">
    <source>
        <dbReference type="Proteomes" id="UP001149090"/>
    </source>
</evidence>
<comment type="caution">
    <text evidence="1">The sequence shown here is derived from an EMBL/GenBank/DDBJ whole genome shotgun (WGS) entry which is preliminary data.</text>
</comment>
<sequence length="176" mass="20365">MILLNSDILTTIMVLSFCKSKICFVFTCALISTLFGNNQFIERCGNTTLTIVCSFFGLLRYNIQPYIAPFTNRNTNDFKLIPQLDLIKSNSLHIFYSKYCKAGNNPEWRINSSTAKCKIKCAALNLTYLHLYQLDFYSIHWNDFKDRIPNNMYQLPVYLNVFVCGDIIPFCNFLNG</sequence>
<evidence type="ECO:0000313" key="1">
    <source>
        <dbReference type="EMBL" id="KAJ5074013.1"/>
    </source>
</evidence>
<dbReference type="Proteomes" id="UP001149090">
    <property type="component" value="Unassembled WGS sequence"/>
</dbReference>
<name>A0A9Q0LJN1_ANAIG</name>
<proteinExistence type="predicted"/>
<accession>A0A9Q0LJN1</accession>
<reference evidence="1" key="1">
    <citation type="submission" date="2022-10" db="EMBL/GenBank/DDBJ databases">
        <title>Novel sulphate-reducing endosymbionts in the free-living metamonad Anaeramoeba.</title>
        <authorList>
            <person name="Jerlstrom-Hultqvist J."/>
            <person name="Cepicka I."/>
            <person name="Gallot-Lavallee L."/>
            <person name="Salas-Leiva D."/>
            <person name="Curtis B.A."/>
            <person name="Zahonova K."/>
            <person name="Pipaliya S."/>
            <person name="Dacks J."/>
            <person name="Roger A.J."/>
        </authorList>
    </citation>
    <scope>NUCLEOTIDE SEQUENCE</scope>
    <source>
        <strain evidence="1">BMAN</strain>
    </source>
</reference>
<dbReference type="AlphaFoldDB" id="A0A9Q0LJN1"/>